<dbReference type="GO" id="GO:0016491">
    <property type="term" value="F:oxidoreductase activity"/>
    <property type="evidence" value="ECO:0007669"/>
    <property type="project" value="UniProtKB-UniRule"/>
</dbReference>
<keyword evidence="13" id="KW-0830">Ubiquinone</keyword>
<feature type="transmembrane region" description="Helical" evidence="16">
    <location>
        <begin position="112"/>
        <end position="133"/>
    </location>
</feature>
<name>F8J479_RHACM</name>
<dbReference type="Pfam" id="PF00033">
    <property type="entry name" value="Cytochrome_B"/>
    <property type="match status" value="1"/>
</dbReference>
<dbReference type="Pfam" id="PF00032">
    <property type="entry name" value="Cytochrom_B_C"/>
    <property type="match status" value="1"/>
</dbReference>
<dbReference type="PANTHER" id="PTHR19271:SF16">
    <property type="entry name" value="CYTOCHROME B"/>
    <property type="match status" value="1"/>
</dbReference>
<evidence type="ECO:0000256" key="13">
    <source>
        <dbReference type="ARBA" id="ARBA00023075"/>
    </source>
</evidence>
<dbReference type="AlphaFoldDB" id="F8J479"/>
<feature type="domain" description="Cytochrome b/b6 N-terminal region profile" evidence="17">
    <location>
        <begin position="1"/>
        <end position="209"/>
    </location>
</feature>
<evidence type="ECO:0000256" key="3">
    <source>
        <dbReference type="ARBA" id="ARBA00013531"/>
    </source>
</evidence>
<dbReference type="InterPro" id="IPR048259">
    <property type="entry name" value="Cytochrome_b_N_euk/bac"/>
</dbReference>
<keyword evidence="12 16" id="KW-0408">Iron</keyword>
<dbReference type="GO" id="GO:0005743">
    <property type="term" value="C:mitochondrial inner membrane"/>
    <property type="evidence" value="ECO:0007669"/>
    <property type="project" value="UniProtKB-SubCell"/>
</dbReference>
<evidence type="ECO:0000256" key="11">
    <source>
        <dbReference type="ARBA" id="ARBA00022989"/>
    </source>
</evidence>
<sequence length="437" mass="49178">MGFQDNSIVVTGFAKFISDVKCPVNLSYMWAFGSILGVGLALQIVSGILLAIYFVNSSESAHSSILHIEQDVCLGWLVRSVHINGASFLFICLYLHAGRGIYFSIYTGHPRAWMTGMIVLVLCWASAFFGYILPWGQMSFWGATVITNLFSTVPFFGGQIVELLWGGYVISGVTLKRFYVFHFLCPIIMGLMVIAHIWFIHQTGSSQPLGRESYVDVNFHPLYTYKDIIGFCIYVSLLLWVSLFCPDMFSDPVNLVPANPFKTPNHIVPEWYFLFFYGVLRSIPSKTWGAAAAGAVMSNLFYVGSKNTNLVHSCKLRASGKKYFGVGVAVVLVSYYGASPAGMPYEDILRVIVLIIVVTLKFHNNIGSVLDTKDGYKWRAKLTTLKHDPKNCWLSDSNNYIYESSDYGGNKVTYHIDNTGHIKKFHLINWWGHLSWW</sequence>
<dbReference type="InterPro" id="IPR027387">
    <property type="entry name" value="Cytb/b6-like_sf"/>
</dbReference>
<accession>F8J479</accession>
<evidence type="ECO:0000256" key="6">
    <source>
        <dbReference type="ARBA" id="ARBA00022660"/>
    </source>
</evidence>
<dbReference type="SUPFAM" id="SSF81648">
    <property type="entry name" value="a domain/subunit of cytochrome bc1 complex (Ubiquinol-cytochrome c reductase)"/>
    <property type="match status" value="1"/>
</dbReference>
<dbReference type="EMBL" id="FN908482">
    <property type="protein sequence ID" value="CBM43263.2"/>
    <property type="molecule type" value="Genomic_DNA"/>
</dbReference>
<organism evidence="19">
    <name type="scientific">Rhabdopleura compacta</name>
    <dbReference type="NCBI Taxonomy" id="638968"/>
    <lineage>
        <taxon>Eukaryota</taxon>
        <taxon>Metazoa</taxon>
        <taxon>Hemichordata</taxon>
        <taxon>Pterobranchia</taxon>
        <taxon>Rhabdopleurida</taxon>
        <taxon>Rhabdopleuridae</taxon>
        <taxon>Rhabdopleura</taxon>
    </lineage>
</organism>
<dbReference type="GO" id="GO:0008121">
    <property type="term" value="F:quinol-cytochrome-c reductase activity"/>
    <property type="evidence" value="ECO:0007669"/>
    <property type="project" value="TreeGrafter"/>
</dbReference>
<evidence type="ECO:0000256" key="1">
    <source>
        <dbReference type="ARBA" id="ARBA00002566"/>
    </source>
</evidence>
<keyword evidence="6 16" id="KW-0679">Respiratory chain</keyword>
<feature type="transmembrane region" description="Helical" evidence="16">
    <location>
        <begin position="348"/>
        <end position="370"/>
    </location>
</feature>
<geneLocation type="mitochondrion" evidence="19"/>
<dbReference type="Gene3D" id="1.20.810.10">
    <property type="entry name" value="Cytochrome Bc1 Complex, Chain C"/>
    <property type="match status" value="1"/>
</dbReference>
<evidence type="ECO:0000256" key="2">
    <source>
        <dbReference type="ARBA" id="ARBA00004448"/>
    </source>
</evidence>
<evidence type="ECO:0000256" key="5">
    <source>
        <dbReference type="ARBA" id="ARBA00022617"/>
    </source>
</evidence>
<comment type="function">
    <text evidence="1 16">Component of the ubiquinol-cytochrome c reductase complex (complex III or cytochrome b-c1 complex) that is part of the mitochondrial respiratory chain. The b-c1 complex mediates electron transfer from ubiquinol to cytochrome c. Contributes to the generation of a proton gradient across the mitochondrial membrane that is then used for ATP synthesis.</text>
</comment>
<feature type="transmembrane region" description="Helical" evidence="16">
    <location>
        <begin position="140"/>
        <end position="158"/>
    </location>
</feature>
<dbReference type="InterPro" id="IPR036150">
    <property type="entry name" value="Cyt_b/b6_C_sf"/>
</dbReference>
<feature type="transmembrane region" description="Helical" evidence="16">
    <location>
        <begin position="323"/>
        <end position="342"/>
    </location>
</feature>
<dbReference type="GO" id="GO:0046872">
    <property type="term" value="F:metal ion binding"/>
    <property type="evidence" value="ECO:0007669"/>
    <property type="project" value="UniProtKB-UniRule"/>
</dbReference>
<keyword evidence="15 16" id="KW-0472">Membrane</keyword>
<dbReference type="PROSITE" id="PS51003">
    <property type="entry name" value="CYTB_CTER"/>
    <property type="match status" value="1"/>
</dbReference>
<dbReference type="CDD" id="cd00284">
    <property type="entry name" value="Cytochrome_b_N"/>
    <property type="match status" value="1"/>
</dbReference>
<keyword evidence="7 16" id="KW-0812">Transmembrane</keyword>
<reference evidence="19" key="1">
    <citation type="journal article" date="2011" name="BMC Evol. Biol.">
        <title>The enigmatic mitochondrial genome of Rhabdopleura compacta (Pterobranchia) reveals insights into selection of an efficient tRNA system and supports monophyly of Ambulacraria.</title>
        <authorList>
            <person name="Perseke M."/>
            <person name="Hetmank J."/>
            <person name="Bernt M."/>
            <person name="Stadler P.F."/>
            <person name="Schlegel M."/>
            <person name="Bernhard D."/>
        </authorList>
    </citation>
    <scope>NUCLEOTIDE SEQUENCE</scope>
</reference>
<comment type="similarity">
    <text evidence="16">Belongs to the cytochrome b family.</text>
</comment>
<proteinExistence type="inferred from homology"/>
<evidence type="ECO:0000256" key="8">
    <source>
        <dbReference type="ARBA" id="ARBA00022723"/>
    </source>
</evidence>
<dbReference type="PROSITE" id="PS51002">
    <property type="entry name" value="CYTB_NTER"/>
    <property type="match status" value="1"/>
</dbReference>
<keyword evidence="9" id="KW-0999">Mitochondrion inner membrane</keyword>
<keyword evidence="14 16" id="KW-0496">Mitochondrion</keyword>
<feature type="transmembrane region" description="Helical" evidence="16">
    <location>
        <begin position="178"/>
        <end position="201"/>
    </location>
</feature>
<keyword evidence="11 16" id="KW-1133">Transmembrane helix</keyword>
<dbReference type="SUPFAM" id="SSF81342">
    <property type="entry name" value="Transmembrane di-heme cytochromes"/>
    <property type="match status" value="1"/>
</dbReference>
<evidence type="ECO:0000259" key="18">
    <source>
        <dbReference type="PROSITE" id="PS51003"/>
    </source>
</evidence>
<dbReference type="InterPro" id="IPR005798">
    <property type="entry name" value="Cyt_b/b6_C"/>
</dbReference>
<feature type="domain" description="Cytochrome b/b6 C-terminal region profile" evidence="18">
    <location>
        <begin position="209"/>
        <end position="378"/>
    </location>
</feature>
<comment type="subcellular location">
    <subcellularLocation>
        <location evidence="2">Mitochondrion inner membrane</location>
        <topology evidence="2">Multi-pass membrane protein</topology>
    </subcellularLocation>
</comment>
<evidence type="ECO:0000256" key="7">
    <source>
        <dbReference type="ARBA" id="ARBA00022692"/>
    </source>
</evidence>
<gene>
    <name evidence="19" type="primary">cytb</name>
</gene>
<dbReference type="InterPro" id="IPR005797">
    <property type="entry name" value="Cyt_b/b6_N"/>
</dbReference>
<dbReference type="GO" id="GO:0006122">
    <property type="term" value="P:mitochondrial electron transport, ubiquinol to cytochrome c"/>
    <property type="evidence" value="ECO:0007669"/>
    <property type="project" value="TreeGrafter"/>
</dbReference>
<feature type="transmembrane region" description="Helical" evidence="16">
    <location>
        <begin position="28"/>
        <end position="55"/>
    </location>
</feature>
<evidence type="ECO:0000256" key="15">
    <source>
        <dbReference type="ARBA" id="ARBA00023136"/>
    </source>
</evidence>
<evidence type="ECO:0000313" key="19">
    <source>
        <dbReference type="EMBL" id="CBM43263.2"/>
    </source>
</evidence>
<keyword evidence="8 16" id="KW-0479">Metal-binding</keyword>
<comment type="cofactor">
    <cofactor evidence="16">
        <name>heme b</name>
        <dbReference type="ChEBI" id="CHEBI:60344"/>
    </cofactor>
    <text evidence="16">Binds 2 heme groups non-covalently.</text>
</comment>
<dbReference type="InterPro" id="IPR016174">
    <property type="entry name" value="Di-haem_cyt_TM"/>
</dbReference>
<evidence type="ECO:0000256" key="16">
    <source>
        <dbReference type="RuleBase" id="RU362117"/>
    </source>
</evidence>
<keyword evidence="10 16" id="KW-0249">Electron transport</keyword>
<feature type="transmembrane region" description="Helical" evidence="16">
    <location>
        <begin position="287"/>
        <end position="303"/>
    </location>
</feature>
<dbReference type="PANTHER" id="PTHR19271">
    <property type="entry name" value="CYTOCHROME B"/>
    <property type="match status" value="1"/>
</dbReference>
<evidence type="ECO:0000256" key="9">
    <source>
        <dbReference type="ARBA" id="ARBA00022792"/>
    </source>
</evidence>
<evidence type="ECO:0000256" key="12">
    <source>
        <dbReference type="ARBA" id="ARBA00023004"/>
    </source>
</evidence>
<feature type="transmembrane region" description="Helical" evidence="16">
    <location>
        <begin position="222"/>
        <end position="243"/>
    </location>
</feature>
<evidence type="ECO:0000256" key="14">
    <source>
        <dbReference type="ARBA" id="ARBA00023128"/>
    </source>
</evidence>
<keyword evidence="4 16" id="KW-0813">Transport</keyword>
<feature type="transmembrane region" description="Helical" evidence="16">
    <location>
        <begin position="76"/>
        <end position="97"/>
    </location>
</feature>
<evidence type="ECO:0000259" key="17">
    <source>
        <dbReference type="PROSITE" id="PS51002"/>
    </source>
</evidence>
<keyword evidence="5 16" id="KW-0349">Heme</keyword>
<evidence type="ECO:0000256" key="10">
    <source>
        <dbReference type="ARBA" id="ARBA00022982"/>
    </source>
</evidence>
<protein>
    <recommendedName>
        <fullName evidence="3 16">Cytochrome b</fullName>
    </recommendedName>
</protein>
<evidence type="ECO:0000256" key="4">
    <source>
        <dbReference type="ARBA" id="ARBA00022448"/>
    </source>
</evidence>